<evidence type="ECO:0000256" key="2">
    <source>
        <dbReference type="PROSITE-ProRule" id="PRU00497"/>
    </source>
</evidence>
<dbReference type="AlphaFoldDB" id="A0A1B6EBC6"/>
<dbReference type="Pfam" id="PF00379">
    <property type="entry name" value="Chitin_bind_4"/>
    <property type="match status" value="1"/>
</dbReference>
<organism evidence="4">
    <name type="scientific">Clastoptera arizonana</name>
    <name type="common">Arizona spittle bug</name>
    <dbReference type="NCBI Taxonomy" id="38151"/>
    <lineage>
        <taxon>Eukaryota</taxon>
        <taxon>Metazoa</taxon>
        <taxon>Ecdysozoa</taxon>
        <taxon>Arthropoda</taxon>
        <taxon>Hexapoda</taxon>
        <taxon>Insecta</taxon>
        <taxon>Pterygota</taxon>
        <taxon>Neoptera</taxon>
        <taxon>Paraneoptera</taxon>
        <taxon>Hemiptera</taxon>
        <taxon>Auchenorrhyncha</taxon>
        <taxon>Cercopoidea</taxon>
        <taxon>Clastopteridae</taxon>
        <taxon>Clastoptera</taxon>
    </lineage>
</organism>
<evidence type="ECO:0000256" key="3">
    <source>
        <dbReference type="SAM" id="MobiDB-lite"/>
    </source>
</evidence>
<proteinExistence type="predicted"/>
<evidence type="ECO:0000256" key="1">
    <source>
        <dbReference type="ARBA" id="ARBA00022460"/>
    </source>
</evidence>
<accession>A0A1B6EBC6</accession>
<reference evidence="4" key="1">
    <citation type="submission" date="2015-12" db="EMBL/GenBank/DDBJ databases">
        <title>De novo transcriptome assembly of four potential Pierce s Disease insect vectors from Arizona vineyards.</title>
        <authorList>
            <person name="Tassone E.E."/>
        </authorList>
    </citation>
    <scope>NUCLEOTIDE SEQUENCE</scope>
</reference>
<dbReference type="GO" id="GO:0042302">
    <property type="term" value="F:structural constituent of cuticle"/>
    <property type="evidence" value="ECO:0007669"/>
    <property type="project" value="UniProtKB-UniRule"/>
</dbReference>
<name>A0A1B6EBC6_9HEMI</name>
<feature type="non-terminal residue" evidence="4">
    <location>
        <position position="1"/>
    </location>
</feature>
<protein>
    <submittedName>
        <fullName evidence="4">Uncharacterized protein</fullName>
    </submittedName>
</protein>
<feature type="region of interest" description="Disordered" evidence="3">
    <location>
        <begin position="101"/>
        <end position="138"/>
    </location>
</feature>
<feature type="non-terminal residue" evidence="4">
    <location>
        <position position="138"/>
    </location>
</feature>
<keyword evidence="1 2" id="KW-0193">Cuticle</keyword>
<feature type="compositionally biased region" description="Polar residues" evidence="3">
    <location>
        <begin position="118"/>
        <end position="138"/>
    </location>
</feature>
<evidence type="ECO:0000313" key="4">
    <source>
        <dbReference type="EMBL" id="JAS35232.1"/>
    </source>
</evidence>
<dbReference type="InterPro" id="IPR000618">
    <property type="entry name" value="Insect_cuticle"/>
</dbReference>
<dbReference type="EMBL" id="GEDC01002066">
    <property type="protein sequence ID" value="JAS35232.1"/>
    <property type="molecule type" value="Transcribed_RNA"/>
</dbReference>
<dbReference type="PROSITE" id="PS51155">
    <property type="entry name" value="CHIT_BIND_RR_2"/>
    <property type="match status" value="1"/>
</dbReference>
<gene>
    <name evidence="4" type="ORF">g.522</name>
</gene>
<sequence length="138" mass="14790">LPTTVPLGCYGILEADGNVKIVHYVADEGGYRVNIENSLRKLGTYPPLTLLKGLNPLQVIFPRGENQNPILSVTPAPVLVTPSPQLVAALGALAKFPSKLYEQHTRPSSSQNPPQPSGVSTNFLENNSLKSSSDQSQN</sequence>
<dbReference type="InterPro" id="IPR031311">
    <property type="entry name" value="CHIT_BIND_RR_consensus"/>
</dbReference>
<dbReference type="PROSITE" id="PS00233">
    <property type="entry name" value="CHIT_BIND_RR_1"/>
    <property type="match status" value="1"/>
</dbReference>